<feature type="domain" description="Tyr recombinase" evidence="4">
    <location>
        <begin position="202"/>
        <end position="372"/>
    </location>
</feature>
<dbReference type="Gene3D" id="1.10.150.130">
    <property type="match status" value="1"/>
</dbReference>
<name>A0A098C054_9BACT</name>
<dbReference type="PANTHER" id="PTHR30349:SF64">
    <property type="entry name" value="PROPHAGE INTEGRASE INTD-RELATED"/>
    <property type="match status" value="1"/>
</dbReference>
<dbReference type="InterPro" id="IPR011010">
    <property type="entry name" value="DNA_brk_join_enz"/>
</dbReference>
<evidence type="ECO:0000256" key="1">
    <source>
        <dbReference type="ARBA" id="ARBA00008857"/>
    </source>
</evidence>
<keyword evidence="3" id="KW-0233">DNA recombination</keyword>
<dbReference type="InterPro" id="IPR013762">
    <property type="entry name" value="Integrase-like_cat_sf"/>
</dbReference>
<sequence>MEKAIKVRLREQKNKSGRISLYLDFYPPIYDADKKKETRRKFINIYLYEKPKDRIEKEHNQVARMKAEQIRSEYELRLFNKSFGLVDRFAGKADFLAYFYEKVRKRYTSKGNYDNWLSTYNYLEAFTDGKCLFEDVDEKFCERFREYLKTTTTIKSKWTKLSQNSQHSYFNKFKAALKEAFEEKLFVENPARRVKGIPQDETHREFLTIEEIRALRDTVCEHPVLKSAALFSALTGLRWSDIMKLTWADVFHSVVDGYYIRFTQQKTKGAEILPISEQAYCLLGEPQSAKERIFAGLKYSAYTNLILARWVMNAGIRKKITFHCFRHTYATLQLTMGTDIYTVSKLLGHRQLKTTEIYAKVIDKKKIEAASRIQL</sequence>
<evidence type="ECO:0000313" key="6">
    <source>
        <dbReference type="Proteomes" id="UP000032417"/>
    </source>
</evidence>
<evidence type="ECO:0000256" key="2">
    <source>
        <dbReference type="ARBA" id="ARBA00023125"/>
    </source>
</evidence>
<dbReference type="Pfam" id="PF17293">
    <property type="entry name" value="Arm-DNA-bind_5"/>
    <property type="match status" value="1"/>
</dbReference>
<dbReference type="InterPro" id="IPR025269">
    <property type="entry name" value="SAM-like_dom"/>
</dbReference>
<dbReference type="KEGG" id="pbt:ING2E5B_1522"/>
<dbReference type="Pfam" id="PF13102">
    <property type="entry name" value="Phage_int_SAM_5"/>
    <property type="match status" value="1"/>
</dbReference>
<dbReference type="GO" id="GO:0006310">
    <property type="term" value="P:DNA recombination"/>
    <property type="evidence" value="ECO:0007669"/>
    <property type="project" value="UniProtKB-KW"/>
</dbReference>
<dbReference type="Gene3D" id="1.10.443.10">
    <property type="entry name" value="Intergrase catalytic core"/>
    <property type="match status" value="1"/>
</dbReference>
<dbReference type="InterPro" id="IPR050090">
    <property type="entry name" value="Tyrosine_recombinase_XerCD"/>
</dbReference>
<gene>
    <name evidence="5" type="ORF">ING2E5B_1522</name>
</gene>
<proteinExistence type="inferred from homology"/>
<comment type="similarity">
    <text evidence="1">Belongs to the 'phage' integrase family.</text>
</comment>
<dbReference type="GO" id="GO:0015074">
    <property type="term" value="P:DNA integration"/>
    <property type="evidence" value="ECO:0007669"/>
    <property type="project" value="InterPro"/>
</dbReference>
<dbReference type="PATRIC" id="fig|1562970.3.peg.1510"/>
<evidence type="ECO:0000313" key="5">
    <source>
        <dbReference type="EMBL" id="CEA16270.1"/>
    </source>
</evidence>
<dbReference type="SUPFAM" id="SSF56349">
    <property type="entry name" value="DNA breaking-rejoining enzymes"/>
    <property type="match status" value="1"/>
</dbReference>
<dbReference type="GO" id="GO:0003677">
    <property type="term" value="F:DNA binding"/>
    <property type="evidence" value="ECO:0007669"/>
    <property type="project" value="UniProtKB-KW"/>
</dbReference>
<protein>
    <submittedName>
        <fullName evidence="5">Integrase</fullName>
    </submittedName>
</protein>
<dbReference type="Proteomes" id="UP000032417">
    <property type="component" value="Chromosome 1"/>
</dbReference>
<dbReference type="STRING" id="1562970.ING2E5B_1522"/>
<reference evidence="5 6" key="1">
    <citation type="submission" date="2014-08" db="EMBL/GenBank/DDBJ databases">
        <authorList>
            <person name="Wibberg D."/>
        </authorList>
    </citation>
    <scope>NUCLEOTIDE SEQUENCE [LARGE SCALE GENOMIC DNA]</scope>
    <source>
        <strain evidence="6">ING2-E5B</strain>
    </source>
</reference>
<keyword evidence="6" id="KW-1185">Reference proteome</keyword>
<dbReference type="PROSITE" id="PS51898">
    <property type="entry name" value="TYR_RECOMBINASE"/>
    <property type="match status" value="1"/>
</dbReference>
<dbReference type="InterPro" id="IPR002104">
    <property type="entry name" value="Integrase_catalytic"/>
</dbReference>
<dbReference type="CDD" id="cd01185">
    <property type="entry name" value="INTN1_C_like"/>
    <property type="match status" value="1"/>
</dbReference>
<dbReference type="AlphaFoldDB" id="A0A098C054"/>
<dbReference type="Pfam" id="PF00589">
    <property type="entry name" value="Phage_integrase"/>
    <property type="match status" value="1"/>
</dbReference>
<keyword evidence="2" id="KW-0238">DNA-binding</keyword>
<dbReference type="InterPro" id="IPR035386">
    <property type="entry name" value="Arm-DNA-bind_5"/>
</dbReference>
<organism evidence="5 6">
    <name type="scientific">Fermentimonas caenicola</name>
    <dbReference type="NCBI Taxonomy" id="1562970"/>
    <lineage>
        <taxon>Bacteria</taxon>
        <taxon>Pseudomonadati</taxon>
        <taxon>Bacteroidota</taxon>
        <taxon>Bacteroidia</taxon>
        <taxon>Bacteroidales</taxon>
        <taxon>Dysgonomonadaceae</taxon>
        <taxon>Fermentimonas</taxon>
    </lineage>
</organism>
<dbReference type="InterPro" id="IPR010998">
    <property type="entry name" value="Integrase_recombinase_N"/>
</dbReference>
<dbReference type="HOGENOM" id="CLU_033139_1_0_10"/>
<dbReference type="EMBL" id="LN515532">
    <property type="protein sequence ID" value="CEA16270.1"/>
    <property type="molecule type" value="Genomic_DNA"/>
</dbReference>
<dbReference type="PANTHER" id="PTHR30349">
    <property type="entry name" value="PHAGE INTEGRASE-RELATED"/>
    <property type="match status" value="1"/>
</dbReference>
<evidence type="ECO:0000256" key="3">
    <source>
        <dbReference type="ARBA" id="ARBA00023172"/>
    </source>
</evidence>
<accession>A0A098C054</accession>
<evidence type="ECO:0000259" key="4">
    <source>
        <dbReference type="PROSITE" id="PS51898"/>
    </source>
</evidence>